<feature type="compositionally biased region" description="Low complexity" evidence="1">
    <location>
        <begin position="216"/>
        <end position="226"/>
    </location>
</feature>
<dbReference type="EMBL" id="VDLU01000004">
    <property type="protein sequence ID" value="TNJ27189.1"/>
    <property type="molecule type" value="Genomic_DNA"/>
</dbReference>
<keyword evidence="3" id="KW-1185">Reference proteome</keyword>
<evidence type="ECO:0000313" key="3">
    <source>
        <dbReference type="Proteomes" id="UP000315496"/>
    </source>
</evidence>
<gene>
    <name evidence="2" type="ORF">GMRT_11022</name>
</gene>
<reference evidence="2 3" key="1">
    <citation type="submission" date="2019-05" db="EMBL/GenBank/DDBJ databases">
        <title>The compact genome of Giardia muris reveals important steps in the evolution of intestinal protozoan parasites.</title>
        <authorList>
            <person name="Xu F."/>
            <person name="Jimenez-Gonzalez A."/>
            <person name="Einarsson E."/>
            <person name="Astvaldsson A."/>
            <person name="Peirasmaki D."/>
            <person name="Eckmann L."/>
            <person name="Andersson J.O."/>
            <person name="Svard S.G."/>
            <person name="Jerlstrom-Hultqvist J."/>
        </authorList>
    </citation>
    <scope>NUCLEOTIDE SEQUENCE [LARGE SCALE GENOMIC DNA]</scope>
    <source>
        <strain evidence="2 3">Roberts-Thomson</strain>
    </source>
</reference>
<organism evidence="2 3">
    <name type="scientific">Giardia muris</name>
    <dbReference type="NCBI Taxonomy" id="5742"/>
    <lineage>
        <taxon>Eukaryota</taxon>
        <taxon>Metamonada</taxon>
        <taxon>Diplomonadida</taxon>
        <taxon>Hexamitidae</taxon>
        <taxon>Giardiinae</taxon>
        <taxon>Giardia</taxon>
    </lineage>
</organism>
<evidence type="ECO:0000313" key="2">
    <source>
        <dbReference type="EMBL" id="TNJ27189.1"/>
    </source>
</evidence>
<feature type="compositionally biased region" description="Polar residues" evidence="1">
    <location>
        <begin position="31"/>
        <end position="48"/>
    </location>
</feature>
<feature type="region of interest" description="Disordered" evidence="1">
    <location>
        <begin position="216"/>
        <end position="245"/>
    </location>
</feature>
<dbReference type="AlphaFoldDB" id="A0A4Z1T3S3"/>
<proteinExistence type="predicted"/>
<dbReference type="Proteomes" id="UP000315496">
    <property type="component" value="Chromosome 4"/>
</dbReference>
<name>A0A4Z1T3S3_GIAMU</name>
<accession>A0A4Z1T3S3</accession>
<dbReference type="OrthoDB" id="10250653at2759"/>
<comment type="caution">
    <text evidence="2">The sequence shown here is derived from an EMBL/GenBank/DDBJ whole genome shotgun (WGS) entry which is preliminary data.</text>
</comment>
<dbReference type="VEuPathDB" id="GiardiaDB:GMRT_11022"/>
<feature type="region of interest" description="Disordered" evidence="1">
    <location>
        <begin position="71"/>
        <end position="93"/>
    </location>
</feature>
<sequence length="335" mass="37993">MKLTAYQLPARYLAHQPWRGERDTPTLRGPENSSEQTPSFPHSQNPYPSSSSLIELESRLANAQLRLSGLQEAPEPSVETLGLSEGSTQPDRGVFLTGVDVEAASQGRSSTTRAILRHIREKEHSPLSLSHDRSVSGSEVIILPRYSRKMEYLPRSILDQHSPGRRTVLDKQRLQNLQADGFLDSSDLIISQNEDRLQNPRASEFLRRAYGNPRSYAHASSYSHSSGMREPQRSPSLLKPRRPLTPSTRDKLFIREATLAQPDTHYKSPPVNDESRSKTFEELLHYTPSSRVEYSIFNVYRWRPVWFDVPGWGSFHTLPVLAPLRPSEDLNEEAS</sequence>
<feature type="region of interest" description="Disordered" evidence="1">
    <location>
        <begin position="16"/>
        <end position="50"/>
    </location>
</feature>
<protein>
    <submittedName>
        <fullName evidence="2">Uncharacterized protein</fullName>
    </submittedName>
</protein>
<evidence type="ECO:0000256" key="1">
    <source>
        <dbReference type="SAM" id="MobiDB-lite"/>
    </source>
</evidence>